<dbReference type="EMBL" id="REGN01010209">
    <property type="protein sequence ID" value="RMZ99466.1"/>
    <property type="molecule type" value="Genomic_DNA"/>
</dbReference>
<accession>A0A3M7PK19</accession>
<dbReference type="AlphaFoldDB" id="A0A3M7PK19"/>
<keyword evidence="2" id="KW-1185">Reference proteome</keyword>
<gene>
    <name evidence="1" type="ORF">BpHYR1_015089</name>
</gene>
<reference evidence="1 2" key="1">
    <citation type="journal article" date="2018" name="Sci. Rep.">
        <title>Genomic signatures of local adaptation to the degree of environmental predictability in rotifers.</title>
        <authorList>
            <person name="Franch-Gras L."/>
            <person name="Hahn C."/>
            <person name="Garcia-Roger E.M."/>
            <person name="Carmona M.J."/>
            <person name="Serra M."/>
            <person name="Gomez A."/>
        </authorList>
    </citation>
    <scope>NUCLEOTIDE SEQUENCE [LARGE SCALE GENOMIC DNA]</scope>
    <source>
        <strain evidence="1">HYR1</strain>
    </source>
</reference>
<sequence length="108" mass="12947">MIFSNEIMKIFKKTDKIFYQLLQFTQLILSYKKFQINNLALSLERTVVFELSERYVRVGLSHSVQLMVRLVEEYREDVEPRYIEYPTPLFCSLVKQMSIELDTQTLIN</sequence>
<dbReference type="Proteomes" id="UP000276133">
    <property type="component" value="Unassembled WGS sequence"/>
</dbReference>
<comment type="caution">
    <text evidence="1">The sequence shown here is derived from an EMBL/GenBank/DDBJ whole genome shotgun (WGS) entry which is preliminary data.</text>
</comment>
<protein>
    <submittedName>
        <fullName evidence="1">Uncharacterized protein</fullName>
    </submittedName>
</protein>
<name>A0A3M7PK19_BRAPC</name>
<proteinExistence type="predicted"/>
<evidence type="ECO:0000313" key="2">
    <source>
        <dbReference type="Proteomes" id="UP000276133"/>
    </source>
</evidence>
<organism evidence="1 2">
    <name type="scientific">Brachionus plicatilis</name>
    <name type="common">Marine rotifer</name>
    <name type="synonym">Brachionus muelleri</name>
    <dbReference type="NCBI Taxonomy" id="10195"/>
    <lineage>
        <taxon>Eukaryota</taxon>
        <taxon>Metazoa</taxon>
        <taxon>Spiralia</taxon>
        <taxon>Gnathifera</taxon>
        <taxon>Rotifera</taxon>
        <taxon>Eurotatoria</taxon>
        <taxon>Monogononta</taxon>
        <taxon>Pseudotrocha</taxon>
        <taxon>Ploima</taxon>
        <taxon>Brachionidae</taxon>
        <taxon>Brachionus</taxon>
    </lineage>
</organism>
<evidence type="ECO:0000313" key="1">
    <source>
        <dbReference type="EMBL" id="RMZ99466.1"/>
    </source>
</evidence>